<dbReference type="InParanoid" id="A0A5E4EEQ1"/>
<sequence>MTDESKPTNNMPIDHDQSSKKQKVTADDSSSWNQFANNPTHHSTTETAAQRSTILDFQQNHQYDSQGVIVHGPSSRESSLRRLVEQVISKLPDNKNIKEDKGGIWLVVHLRSRY</sequence>
<dbReference type="Gramene" id="VVA14205">
    <property type="protein sequence ID" value="VVA14205"/>
    <property type="gene ID" value="Prudul26B005507"/>
</dbReference>
<reference evidence="3" key="1">
    <citation type="journal article" date="2020" name="Plant J.">
        <title>Transposons played a major role in the diversification between the closely related almond and peach genomes: results from the almond genome sequence.</title>
        <authorList>
            <person name="Alioto T."/>
            <person name="Alexiou K.G."/>
            <person name="Bardil A."/>
            <person name="Barteri F."/>
            <person name="Castanera R."/>
            <person name="Cruz F."/>
            <person name="Dhingra A."/>
            <person name="Duval H."/>
            <person name="Fernandez I Marti A."/>
            <person name="Frias L."/>
            <person name="Galan B."/>
            <person name="Garcia J.L."/>
            <person name="Howad W."/>
            <person name="Gomez-Garrido J."/>
            <person name="Gut M."/>
            <person name="Julca I."/>
            <person name="Morata J."/>
            <person name="Puigdomenech P."/>
            <person name="Ribeca P."/>
            <person name="Rubio Cabetas M.J."/>
            <person name="Vlasova A."/>
            <person name="Wirthensohn M."/>
            <person name="Garcia-Mas J."/>
            <person name="Gabaldon T."/>
            <person name="Casacuberta J.M."/>
            <person name="Arus P."/>
        </authorList>
    </citation>
    <scope>NUCLEOTIDE SEQUENCE [LARGE SCALE GENOMIC DNA]</scope>
    <source>
        <strain evidence="3">cv. Texas</strain>
    </source>
</reference>
<feature type="region of interest" description="Disordered" evidence="1">
    <location>
        <begin position="1"/>
        <end position="51"/>
    </location>
</feature>
<dbReference type="Proteomes" id="UP000327085">
    <property type="component" value="Chromosome 6"/>
</dbReference>
<evidence type="ECO:0000313" key="3">
    <source>
        <dbReference type="Proteomes" id="UP000327085"/>
    </source>
</evidence>
<accession>A0A5E4EEQ1</accession>
<feature type="compositionally biased region" description="Polar residues" evidence="1">
    <location>
        <begin position="27"/>
        <end position="51"/>
    </location>
</feature>
<name>A0A5E4EEQ1_PRUDU</name>
<protein>
    <submittedName>
        <fullName evidence="2">Uncharacterized protein</fullName>
    </submittedName>
</protein>
<evidence type="ECO:0000313" key="2">
    <source>
        <dbReference type="EMBL" id="VVA14205.1"/>
    </source>
</evidence>
<dbReference type="AlphaFoldDB" id="A0A5E4EEQ1"/>
<gene>
    <name evidence="2" type="ORF">ALMOND_2B005507</name>
</gene>
<evidence type="ECO:0000256" key="1">
    <source>
        <dbReference type="SAM" id="MobiDB-lite"/>
    </source>
</evidence>
<dbReference type="EMBL" id="CABIKO010000010">
    <property type="protein sequence ID" value="VVA14205.1"/>
    <property type="molecule type" value="Genomic_DNA"/>
</dbReference>
<proteinExistence type="predicted"/>
<organism evidence="2 3">
    <name type="scientific">Prunus dulcis</name>
    <name type="common">Almond</name>
    <name type="synonym">Amygdalus dulcis</name>
    <dbReference type="NCBI Taxonomy" id="3755"/>
    <lineage>
        <taxon>Eukaryota</taxon>
        <taxon>Viridiplantae</taxon>
        <taxon>Streptophyta</taxon>
        <taxon>Embryophyta</taxon>
        <taxon>Tracheophyta</taxon>
        <taxon>Spermatophyta</taxon>
        <taxon>Magnoliopsida</taxon>
        <taxon>eudicotyledons</taxon>
        <taxon>Gunneridae</taxon>
        <taxon>Pentapetalae</taxon>
        <taxon>rosids</taxon>
        <taxon>fabids</taxon>
        <taxon>Rosales</taxon>
        <taxon>Rosaceae</taxon>
        <taxon>Amygdaloideae</taxon>
        <taxon>Amygdaleae</taxon>
        <taxon>Prunus</taxon>
    </lineage>
</organism>